<name>A0A4R7B8Q2_9NEIS</name>
<evidence type="ECO:0000313" key="2">
    <source>
        <dbReference type="EMBL" id="TDR80106.1"/>
    </source>
</evidence>
<dbReference type="RefSeq" id="WP_208108283.1">
    <property type="nucleotide sequence ID" value="NZ_SNZP01000006.1"/>
</dbReference>
<protein>
    <submittedName>
        <fullName evidence="2">Uncharacterized protein</fullName>
    </submittedName>
</protein>
<evidence type="ECO:0000313" key="3">
    <source>
        <dbReference type="Proteomes" id="UP000295611"/>
    </source>
</evidence>
<feature type="transmembrane region" description="Helical" evidence="1">
    <location>
        <begin position="44"/>
        <end position="63"/>
    </location>
</feature>
<proteinExistence type="predicted"/>
<comment type="caution">
    <text evidence="2">The sequence shown here is derived from an EMBL/GenBank/DDBJ whole genome shotgun (WGS) entry which is preliminary data.</text>
</comment>
<keyword evidence="1" id="KW-0472">Membrane</keyword>
<accession>A0A4R7B8Q2</accession>
<keyword evidence="1" id="KW-1133">Transmembrane helix</keyword>
<dbReference type="EMBL" id="SNZP01000006">
    <property type="protein sequence ID" value="TDR80106.1"/>
    <property type="molecule type" value="Genomic_DNA"/>
</dbReference>
<reference evidence="2 3" key="1">
    <citation type="submission" date="2019-03" db="EMBL/GenBank/DDBJ databases">
        <title>Genomic Encyclopedia of Type Strains, Phase III (KMG-III): the genomes of soil and plant-associated and newly described type strains.</title>
        <authorList>
            <person name="Whitman W."/>
        </authorList>
    </citation>
    <scope>NUCLEOTIDE SEQUENCE [LARGE SCALE GENOMIC DNA]</scope>
    <source>
        <strain evidence="2 3">CECT 8976</strain>
    </source>
</reference>
<keyword evidence="3" id="KW-1185">Reference proteome</keyword>
<evidence type="ECO:0000256" key="1">
    <source>
        <dbReference type="SAM" id="Phobius"/>
    </source>
</evidence>
<dbReference type="AlphaFoldDB" id="A0A4R7B8Q2"/>
<organism evidence="2 3">
    <name type="scientific">Paludibacterium purpuratum</name>
    <dbReference type="NCBI Taxonomy" id="1144873"/>
    <lineage>
        <taxon>Bacteria</taxon>
        <taxon>Pseudomonadati</taxon>
        <taxon>Pseudomonadota</taxon>
        <taxon>Betaproteobacteria</taxon>
        <taxon>Neisseriales</taxon>
        <taxon>Chromobacteriaceae</taxon>
        <taxon>Paludibacterium</taxon>
    </lineage>
</organism>
<keyword evidence="1" id="KW-0812">Transmembrane</keyword>
<sequence>MTSIQKKMALCKQCKSKVPSGANICSICNNYQDWRRFIPISNTVLALLTALVSVIAIAVPSIYKIVHKPRSEAVLMMPSVDGTTLRVVAVNRGDAPASLAKAWVDSQYLAAATKIRLRNDSQAIINPGSQLLVFDIIPLLDEADSYRSSLEILGTLIKNKPTPRTEIRFLVMQSDGRSAVQAILLDSEQLFSLLRANSDRCSAIKIVNFENGCIGSGSPLK</sequence>
<gene>
    <name evidence="2" type="ORF">DFP86_106249</name>
</gene>
<dbReference type="Proteomes" id="UP000295611">
    <property type="component" value="Unassembled WGS sequence"/>
</dbReference>